<evidence type="ECO:0000256" key="5">
    <source>
        <dbReference type="ARBA" id="ARBA00022771"/>
    </source>
</evidence>
<dbReference type="Pfam" id="PF00097">
    <property type="entry name" value="zf-C3HC4"/>
    <property type="match status" value="1"/>
</dbReference>
<evidence type="ECO:0000256" key="11">
    <source>
        <dbReference type="SAM" id="MobiDB-lite"/>
    </source>
</evidence>
<evidence type="ECO:0000256" key="6">
    <source>
        <dbReference type="ARBA" id="ARBA00022833"/>
    </source>
</evidence>
<evidence type="ECO:0000256" key="4">
    <source>
        <dbReference type="ARBA" id="ARBA00022763"/>
    </source>
</evidence>
<dbReference type="InterPro" id="IPR013083">
    <property type="entry name" value="Znf_RING/FYVE/PHD"/>
</dbReference>
<evidence type="ECO:0000256" key="3">
    <source>
        <dbReference type="ARBA" id="ARBA00022737"/>
    </source>
</evidence>
<dbReference type="Gene3D" id="3.40.50.10190">
    <property type="entry name" value="BRCT domain"/>
    <property type="match status" value="1"/>
</dbReference>
<dbReference type="GO" id="GO:0045944">
    <property type="term" value="P:positive regulation of transcription by RNA polymerase II"/>
    <property type="evidence" value="ECO:0007669"/>
    <property type="project" value="TreeGrafter"/>
</dbReference>
<dbReference type="SMART" id="SM00184">
    <property type="entry name" value="RING"/>
    <property type="match status" value="2"/>
</dbReference>
<reference evidence="14" key="1">
    <citation type="submission" date="2020-07" db="EMBL/GenBank/DDBJ databases">
        <authorList>
            <person name="Lin J."/>
        </authorList>
    </citation>
    <scope>NUCLEOTIDE SEQUENCE</scope>
</reference>
<accession>A0A6V7NKN6</accession>
<dbReference type="PANTHER" id="PTHR13763">
    <property type="entry name" value="BREAST CANCER TYPE 1 SUSCEPTIBILITY PROTEIN BRCA1"/>
    <property type="match status" value="1"/>
</dbReference>
<feature type="domain" description="PHD-type" evidence="13">
    <location>
        <begin position="240"/>
        <end position="360"/>
    </location>
</feature>
<dbReference type="InterPro" id="IPR036420">
    <property type="entry name" value="BRCT_dom_sf"/>
</dbReference>
<dbReference type="Pfam" id="PF13771">
    <property type="entry name" value="zf-HC5HC2H"/>
    <property type="match status" value="1"/>
</dbReference>
<evidence type="ECO:0000313" key="14">
    <source>
        <dbReference type="EMBL" id="CAD1819078.1"/>
    </source>
</evidence>
<dbReference type="InterPro" id="IPR018957">
    <property type="entry name" value="Znf_C3HC4_RING-type"/>
</dbReference>
<name>A0A6V7NKN6_ANACO</name>
<keyword evidence="6" id="KW-0862">Zinc</keyword>
<evidence type="ECO:0000256" key="8">
    <source>
        <dbReference type="ARBA" id="ARBA00023242"/>
    </source>
</evidence>
<dbReference type="Gene3D" id="3.30.40.10">
    <property type="entry name" value="Zinc/RING finger domain, C3HC4 (zinc finger)"/>
    <property type="match status" value="2"/>
</dbReference>
<evidence type="ECO:0000256" key="10">
    <source>
        <dbReference type="PROSITE-ProRule" id="PRU00175"/>
    </source>
</evidence>
<dbReference type="GO" id="GO:0000724">
    <property type="term" value="P:double-strand break repair via homologous recombination"/>
    <property type="evidence" value="ECO:0007669"/>
    <property type="project" value="TreeGrafter"/>
</dbReference>
<dbReference type="GO" id="GO:0005634">
    <property type="term" value="C:nucleus"/>
    <property type="evidence" value="ECO:0007669"/>
    <property type="project" value="UniProtKB-SubCell"/>
</dbReference>
<protein>
    <submittedName>
        <fullName evidence="14">Uncharacterized protein</fullName>
    </submittedName>
</protein>
<proteinExistence type="predicted"/>
<comment type="subcellular location">
    <subcellularLocation>
        <location evidence="1">Nucleus</location>
    </subcellularLocation>
</comment>
<gene>
    <name evidence="14" type="ORF">CB5_LOCUS2289</name>
</gene>
<organism evidence="14">
    <name type="scientific">Ananas comosus var. bracteatus</name>
    <name type="common">red pineapple</name>
    <dbReference type="NCBI Taxonomy" id="296719"/>
    <lineage>
        <taxon>Eukaryota</taxon>
        <taxon>Viridiplantae</taxon>
        <taxon>Streptophyta</taxon>
        <taxon>Embryophyta</taxon>
        <taxon>Tracheophyta</taxon>
        <taxon>Spermatophyta</taxon>
        <taxon>Magnoliopsida</taxon>
        <taxon>Liliopsida</taxon>
        <taxon>Poales</taxon>
        <taxon>Bromeliaceae</taxon>
        <taxon>Bromelioideae</taxon>
        <taxon>Ananas</taxon>
    </lineage>
</organism>
<dbReference type="GO" id="GO:0008270">
    <property type="term" value="F:zinc ion binding"/>
    <property type="evidence" value="ECO:0007669"/>
    <property type="project" value="UniProtKB-KW"/>
</dbReference>
<sequence length="566" mass="62865">MELELTCPICLKLLSVPSLLPCNHISCSLCVTAATINGCECPICKASFHYQDLRPAIQVEAIVNIYKSMNSTISAIFSQREPQIDIPDTKTPSGGSTDSGNKNDDDKEFSELATNGSTKTDKVGNKSLMGKREPYSCPSSGELKDLFSDSNDMESEPRMKRSPFEGSLNKDLAGKNQLIEDQTRESKRQKMDSLAVFERDTDDTNSKDFLALNSKLTTEHERKPTDPKFGKSEGTNGTCTVECAFCHSFRSSEVSGPILHLLDGEPVTFDQASQVNVLNVHEKCIEWAPQAYFSGETVMNLEPELARASKIKCSSCGLKGAALGCYAKSCRRSFHLPCAYEIQGCRWDTDNFLMLCPTHSAHKLPCDRSKNKEKSRQRIHQFFFVTRSCSNLLHGDLTSSMKEQSNVFWTASSSMTREWMLCGSALSSNDKEILDEFVGLTGIAAINYWKPNVTHVIAATDERGACSRTLKVLMAILGGKWVVRLLACMEAGHPVPEEPYEISYDVHGSFDGPRTGRLRAMQKAPKLFEGLAFYFSGHFMPYYNTEPPQGSDVNDLNDVIRRERGS</sequence>
<evidence type="ECO:0000256" key="2">
    <source>
        <dbReference type="ARBA" id="ARBA00022723"/>
    </source>
</evidence>
<evidence type="ECO:0000256" key="9">
    <source>
        <dbReference type="ARBA" id="ARBA00023306"/>
    </source>
</evidence>
<dbReference type="PROSITE" id="PS51805">
    <property type="entry name" value="EPHD"/>
    <property type="match status" value="1"/>
</dbReference>
<dbReference type="PANTHER" id="PTHR13763:SF9">
    <property type="entry name" value="BRCA1-ASSOCIATED RING DOMAIN PROTEIN 1"/>
    <property type="match status" value="1"/>
</dbReference>
<dbReference type="PROSITE" id="PS50089">
    <property type="entry name" value="ZF_RING_2"/>
    <property type="match status" value="1"/>
</dbReference>
<keyword evidence="9" id="KW-0131">Cell cycle</keyword>
<keyword evidence="2" id="KW-0479">Metal-binding</keyword>
<dbReference type="FunFam" id="3.30.40.10:FF:000310">
    <property type="entry name" value="Breast cancer associated RING 1"/>
    <property type="match status" value="1"/>
</dbReference>
<dbReference type="InterPro" id="IPR001841">
    <property type="entry name" value="Znf_RING"/>
</dbReference>
<keyword evidence="8" id="KW-0539">Nucleus</keyword>
<feature type="compositionally biased region" description="Polar residues" evidence="11">
    <location>
        <begin position="90"/>
        <end position="100"/>
    </location>
</feature>
<dbReference type="EMBL" id="LR862139">
    <property type="protein sequence ID" value="CAD1819078.1"/>
    <property type="molecule type" value="Genomic_DNA"/>
</dbReference>
<feature type="region of interest" description="Disordered" evidence="11">
    <location>
        <begin position="80"/>
        <end position="191"/>
    </location>
</feature>
<keyword evidence="5 10" id="KW-0863">Zinc-finger</keyword>
<evidence type="ECO:0000259" key="13">
    <source>
        <dbReference type="PROSITE" id="PS51805"/>
    </source>
</evidence>
<feature type="compositionally biased region" description="Basic and acidic residues" evidence="11">
    <location>
        <begin position="181"/>
        <end position="191"/>
    </location>
</feature>
<keyword evidence="4" id="KW-0227">DNA damage</keyword>
<dbReference type="InterPro" id="IPR031099">
    <property type="entry name" value="BRCA1-associated"/>
</dbReference>
<evidence type="ECO:0000256" key="7">
    <source>
        <dbReference type="ARBA" id="ARBA00023204"/>
    </source>
</evidence>
<dbReference type="AlphaFoldDB" id="A0A6V7NKN6"/>
<dbReference type="SUPFAM" id="SSF57850">
    <property type="entry name" value="RING/U-box"/>
    <property type="match status" value="1"/>
</dbReference>
<dbReference type="FunFam" id="3.40.50.10190:FF:000006">
    <property type="entry name" value="Breast cancer type 1 susceptibility protein homolog"/>
    <property type="match status" value="1"/>
</dbReference>
<keyword evidence="7" id="KW-0234">DNA repair</keyword>
<feature type="domain" description="RING-type" evidence="12">
    <location>
        <begin position="7"/>
        <end position="45"/>
    </location>
</feature>
<dbReference type="GO" id="GO:0004842">
    <property type="term" value="F:ubiquitin-protein transferase activity"/>
    <property type="evidence" value="ECO:0007669"/>
    <property type="project" value="TreeGrafter"/>
</dbReference>
<feature type="compositionally biased region" description="Basic and acidic residues" evidence="11">
    <location>
        <begin position="119"/>
        <end position="134"/>
    </location>
</feature>
<dbReference type="CDD" id="cd17734">
    <property type="entry name" value="BRCT_Bard1_rpt1"/>
    <property type="match status" value="1"/>
</dbReference>
<keyword evidence="3" id="KW-0677">Repeat</keyword>
<evidence type="ECO:0000256" key="1">
    <source>
        <dbReference type="ARBA" id="ARBA00004123"/>
    </source>
</evidence>
<dbReference type="SUPFAM" id="SSF52113">
    <property type="entry name" value="BRCT domain"/>
    <property type="match status" value="1"/>
</dbReference>
<evidence type="ECO:0000259" key="12">
    <source>
        <dbReference type="PROSITE" id="PS50089"/>
    </source>
</evidence>
<dbReference type="InterPro" id="IPR034732">
    <property type="entry name" value="EPHD"/>
</dbReference>